<organism evidence="1 2">
    <name type="scientific">Diploptera punctata</name>
    <name type="common">Pacific beetle cockroach</name>
    <dbReference type="NCBI Taxonomy" id="6984"/>
    <lineage>
        <taxon>Eukaryota</taxon>
        <taxon>Metazoa</taxon>
        <taxon>Ecdysozoa</taxon>
        <taxon>Arthropoda</taxon>
        <taxon>Hexapoda</taxon>
        <taxon>Insecta</taxon>
        <taxon>Pterygota</taxon>
        <taxon>Neoptera</taxon>
        <taxon>Polyneoptera</taxon>
        <taxon>Dictyoptera</taxon>
        <taxon>Blattodea</taxon>
        <taxon>Blaberoidea</taxon>
        <taxon>Blaberidae</taxon>
        <taxon>Diplopterinae</taxon>
        <taxon>Diploptera</taxon>
    </lineage>
</organism>
<comment type="caution">
    <text evidence="1">The sequence shown here is derived from an EMBL/GenBank/DDBJ whole genome shotgun (WGS) entry which is preliminary data.</text>
</comment>
<reference evidence="1" key="1">
    <citation type="journal article" date="2023" name="IScience">
        <title>Live-bearing cockroach genome reveals convergent evolutionary mechanisms linked to viviparity in insects and beyond.</title>
        <authorList>
            <person name="Fouks B."/>
            <person name="Harrison M.C."/>
            <person name="Mikhailova A.A."/>
            <person name="Marchal E."/>
            <person name="English S."/>
            <person name="Carruthers M."/>
            <person name="Jennings E.C."/>
            <person name="Chiamaka E.L."/>
            <person name="Frigard R.A."/>
            <person name="Pippel M."/>
            <person name="Attardo G.M."/>
            <person name="Benoit J.B."/>
            <person name="Bornberg-Bauer E."/>
            <person name="Tobe S.S."/>
        </authorList>
    </citation>
    <scope>NUCLEOTIDE SEQUENCE</scope>
    <source>
        <strain evidence="1">Stay&amp;Tobe</strain>
    </source>
</reference>
<dbReference type="Proteomes" id="UP001233999">
    <property type="component" value="Unassembled WGS sequence"/>
</dbReference>
<keyword evidence="2" id="KW-1185">Reference proteome</keyword>
<gene>
    <name evidence="1" type="ORF">L9F63_018357</name>
</gene>
<evidence type="ECO:0000313" key="1">
    <source>
        <dbReference type="EMBL" id="KAJ9588269.1"/>
    </source>
</evidence>
<accession>A0AAD8EFT9</accession>
<reference evidence="1" key="2">
    <citation type="submission" date="2023-05" db="EMBL/GenBank/DDBJ databases">
        <authorList>
            <person name="Fouks B."/>
        </authorList>
    </citation>
    <scope>NUCLEOTIDE SEQUENCE</scope>
    <source>
        <strain evidence="1">Stay&amp;Tobe</strain>
        <tissue evidence="1">Testes</tissue>
    </source>
</reference>
<feature type="non-terminal residue" evidence="1">
    <location>
        <position position="131"/>
    </location>
</feature>
<evidence type="ECO:0000313" key="2">
    <source>
        <dbReference type="Proteomes" id="UP001233999"/>
    </source>
</evidence>
<sequence length="131" mass="14732">MGKDQELLEAARNGNISVVEKILSQRAKRSGPLASYLASLFLISSNFRLFSMMFVTYEEVLTILHEDSKCGLYQHIDVLEVELRTYVGIQGSKKTRGFKLSKLAGPNILPSSFFPDINFFSIISVIIIQKN</sequence>
<proteinExistence type="predicted"/>
<dbReference type="EMBL" id="JASPKZ010005696">
    <property type="protein sequence ID" value="KAJ9588269.1"/>
    <property type="molecule type" value="Genomic_DNA"/>
</dbReference>
<dbReference type="AlphaFoldDB" id="A0AAD8EFT9"/>
<name>A0AAD8EFT9_DIPPU</name>
<protein>
    <submittedName>
        <fullName evidence="1">Uncharacterized protein</fullName>
    </submittedName>
</protein>